<dbReference type="AlphaFoldDB" id="A0A4Y2X2N0"/>
<dbReference type="Gene3D" id="3.40.50.150">
    <property type="entry name" value="Vaccinia Virus protein VP39"/>
    <property type="match status" value="1"/>
</dbReference>
<gene>
    <name evidence="1" type="ORF">AVEN_223044_1</name>
</gene>
<proteinExistence type="predicted"/>
<dbReference type="EMBL" id="BGPR01068282">
    <property type="protein sequence ID" value="GBO42272.1"/>
    <property type="molecule type" value="Genomic_DNA"/>
</dbReference>
<name>A0A4Y2X2N0_ARAVE</name>
<evidence type="ECO:0000313" key="2">
    <source>
        <dbReference type="Proteomes" id="UP000499080"/>
    </source>
</evidence>
<protein>
    <recommendedName>
        <fullName evidence="3">Methyltransferase domain-containing protein</fullName>
    </recommendedName>
</protein>
<accession>A0A4Y2X2N0</accession>
<sequence>VVSDRSKDNMASVTPQVSYVSTDTTGFLEMVISKLGWSDLSDDVVMDVGCGNPKIKLANHLVNLFPNVKQVICIDKNSMMIHYLKISKRPSNIVYQNADIENRSVLNLHFFRYSIGKFQTNYVFKPSLRNVNCNEV</sequence>
<dbReference type="OrthoDB" id="6435502at2759"/>
<dbReference type="Proteomes" id="UP000499080">
    <property type="component" value="Unassembled WGS sequence"/>
</dbReference>
<reference evidence="1 2" key="1">
    <citation type="journal article" date="2019" name="Sci. Rep.">
        <title>Orb-weaving spider Araneus ventricosus genome elucidates the spidroin gene catalogue.</title>
        <authorList>
            <person name="Kono N."/>
            <person name="Nakamura H."/>
            <person name="Ohtoshi R."/>
            <person name="Moran D.A.P."/>
            <person name="Shinohara A."/>
            <person name="Yoshida Y."/>
            <person name="Fujiwara M."/>
            <person name="Mori M."/>
            <person name="Tomita M."/>
            <person name="Arakawa K."/>
        </authorList>
    </citation>
    <scope>NUCLEOTIDE SEQUENCE [LARGE SCALE GENOMIC DNA]</scope>
</reference>
<organism evidence="1 2">
    <name type="scientific">Araneus ventricosus</name>
    <name type="common">Orbweaver spider</name>
    <name type="synonym">Epeira ventricosa</name>
    <dbReference type="NCBI Taxonomy" id="182803"/>
    <lineage>
        <taxon>Eukaryota</taxon>
        <taxon>Metazoa</taxon>
        <taxon>Ecdysozoa</taxon>
        <taxon>Arthropoda</taxon>
        <taxon>Chelicerata</taxon>
        <taxon>Arachnida</taxon>
        <taxon>Araneae</taxon>
        <taxon>Araneomorphae</taxon>
        <taxon>Entelegynae</taxon>
        <taxon>Araneoidea</taxon>
        <taxon>Araneidae</taxon>
        <taxon>Araneus</taxon>
    </lineage>
</organism>
<dbReference type="SUPFAM" id="SSF53335">
    <property type="entry name" value="S-adenosyl-L-methionine-dependent methyltransferases"/>
    <property type="match status" value="1"/>
</dbReference>
<evidence type="ECO:0008006" key="3">
    <source>
        <dbReference type="Google" id="ProtNLM"/>
    </source>
</evidence>
<comment type="caution">
    <text evidence="1">The sequence shown here is derived from an EMBL/GenBank/DDBJ whole genome shotgun (WGS) entry which is preliminary data.</text>
</comment>
<keyword evidence="2" id="KW-1185">Reference proteome</keyword>
<evidence type="ECO:0000313" key="1">
    <source>
        <dbReference type="EMBL" id="GBO42272.1"/>
    </source>
</evidence>
<dbReference type="InterPro" id="IPR029063">
    <property type="entry name" value="SAM-dependent_MTases_sf"/>
</dbReference>
<feature type="non-terminal residue" evidence="1">
    <location>
        <position position="1"/>
    </location>
</feature>